<evidence type="ECO:0000259" key="11">
    <source>
        <dbReference type="Pfam" id="PF06280"/>
    </source>
</evidence>
<dbReference type="PROSITE" id="PS00138">
    <property type="entry name" value="SUBTILASE_SER"/>
    <property type="match status" value="1"/>
</dbReference>
<dbReference type="PANTHER" id="PTHR43806">
    <property type="entry name" value="PEPTIDASE S8"/>
    <property type="match status" value="1"/>
</dbReference>
<evidence type="ECO:0000256" key="4">
    <source>
        <dbReference type="ARBA" id="ARBA00022801"/>
    </source>
</evidence>
<dbReference type="Gene3D" id="3.50.30.30">
    <property type="match status" value="1"/>
</dbReference>
<dbReference type="InterPro" id="IPR023827">
    <property type="entry name" value="Peptidase_S8_Asp-AS"/>
</dbReference>
<feature type="active site" description="Charge relay system" evidence="6">
    <location>
        <position position="154"/>
    </location>
</feature>
<keyword evidence="5 6" id="KW-0720">Serine protease</keyword>
<feature type="active site" description="Charge relay system" evidence="6">
    <location>
        <position position="520"/>
    </location>
</feature>
<dbReference type="InterPro" id="IPR010435">
    <property type="entry name" value="C5a/SBT2-like_Fn3"/>
</dbReference>
<feature type="region of interest" description="Disordered" evidence="8">
    <location>
        <begin position="110"/>
        <end position="129"/>
    </location>
</feature>
<dbReference type="InterPro" id="IPR000209">
    <property type="entry name" value="Peptidase_S8/S53_dom"/>
</dbReference>
<dbReference type="InterPro" id="IPR036852">
    <property type="entry name" value="Peptidase_S8/S53_dom_sf"/>
</dbReference>
<evidence type="ECO:0008006" key="14">
    <source>
        <dbReference type="Google" id="ProtNLM"/>
    </source>
</evidence>
<dbReference type="Proteomes" id="UP001164743">
    <property type="component" value="Chromosome 5A"/>
</dbReference>
<dbReference type="InterPro" id="IPR013783">
    <property type="entry name" value="Ig-like_fold"/>
</dbReference>
<dbReference type="Pfam" id="PF00082">
    <property type="entry name" value="Peptidase_S8"/>
    <property type="match status" value="1"/>
</dbReference>
<dbReference type="InterPro" id="IPR023828">
    <property type="entry name" value="Peptidase_S8_Ser-AS"/>
</dbReference>
<dbReference type="InterPro" id="IPR050131">
    <property type="entry name" value="Peptidase_S8_subtilisin-like"/>
</dbReference>
<feature type="domain" description="Peptidase S8/S53" evidence="10">
    <location>
        <begin position="145"/>
        <end position="559"/>
    </location>
</feature>
<reference evidence="12" key="1">
    <citation type="submission" date="2022-10" db="EMBL/GenBank/DDBJ databases">
        <title>Puccinia triticina Genome sequencing and assembly.</title>
        <authorList>
            <person name="Li C."/>
        </authorList>
    </citation>
    <scope>NUCLEOTIDE SEQUENCE</scope>
    <source>
        <strain evidence="12">Pt15</strain>
    </source>
</reference>
<feature type="chain" id="PRO_5047351722" description="Peptidase S8/S53 domain-containing protein" evidence="9">
    <location>
        <begin position="18"/>
        <end position="925"/>
    </location>
</feature>
<protein>
    <recommendedName>
        <fullName evidence="14">Peptidase S8/S53 domain-containing protein</fullName>
    </recommendedName>
</protein>
<accession>A0ABY7CJ02</accession>
<evidence type="ECO:0000256" key="6">
    <source>
        <dbReference type="PROSITE-ProRule" id="PRU01240"/>
    </source>
</evidence>
<dbReference type="RefSeq" id="XP_053020761.1">
    <property type="nucleotide sequence ID" value="XM_053169578.1"/>
</dbReference>
<evidence type="ECO:0000256" key="7">
    <source>
        <dbReference type="RuleBase" id="RU003355"/>
    </source>
</evidence>
<keyword evidence="4 6" id="KW-0378">Hydrolase</keyword>
<sequence>MLTHSFYCFICFALALATTSLTNEVHEPPRSPQRYLVSLDPARSRSLEEVETHLKSKDVNHEILLDFTDLVPDVFCGFSLQMFEDDLQHLESFAHVKEISRLGRISRPGAFQERRLDGPPHSKPSQYPPHIQTRISKLHEMGIYGQGVKVALIDDGIDCAHPAFGSGFGLGFKIGFGKSFVNDDGDGIGKATSGASHSPCTPCGWHGTSTAGMLGSADVGYGPIGAAPNVTLGMYLAGCKQGNAAYDDVMMAAMLQAHKDAADVISISMDSVGGWGEGKALSQVANRLVQEKGAIIIVLAGNQGNEGLFLAGGLASARNVIAVGSVESQATMARSFTASTGKKLTLYRPTAMDLPGEYPVYMTANSTDATRDACDELLKHTPDLTNYIVLIKQGDCSYSDQAKRVVAKGARQILFYLNSTRIPTLPSKMSKATISAIPLEDGRYIFDEAKKNPAGFKVSFPPSDYFYVKNPDGGLPSEYSTYGPSFDFESPQPAVAGVGGRVVTTLPIKEGSYALSSGTSMSTPQIAGIAALILSARGKKFTGLTMHSRLTTTAKPLNSPITSLGLDSVVHQGGGLVDAFCAAWTNTTISVPGLVLNDSISFRADQEFTISNNGTSSIDYVLSHRPAITLQTFSSGSKYGRPDLKPIPSNHSATARISPVRFRLSPGSSQSIKVNFSPPEHLDPRWLSVYSGYVVMVGVTHRHGCDFPSSHPSKQQSKTDKFLPIEKASNFECESHNVPYYGVVGSLKKQPIIDRGPNEAKIANYPYLAFEKTAPEHGITLASPTANPSPLSTAFVWNLKEHNMTSLHFRMLFGSLLFRFDILPGNTVLSNGTDDRDVERYFRGTRLIGAMPVDDPDDIKAWGRSSLYHQTAPWNGTVITRDQKQARLLPSGSYRLLFRALRVTGQKDNGYDYDHWISPQFKLIN</sequence>
<dbReference type="GeneID" id="77810473"/>
<gene>
    <name evidence="12" type="ORF">PtA15_5A780</name>
</gene>
<evidence type="ECO:0000259" key="10">
    <source>
        <dbReference type="Pfam" id="PF00082"/>
    </source>
</evidence>
<dbReference type="PROSITE" id="PS51892">
    <property type="entry name" value="SUBTILASE"/>
    <property type="match status" value="1"/>
</dbReference>
<keyword evidence="3 9" id="KW-0732">Signal</keyword>
<dbReference type="InterPro" id="IPR015500">
    <property type="entry name" value="Peptidase_S8_subtilisin-rel"/>
</dbReference>
<name>A0ABY7CJ02_9BASI</name>
<dbReference type="Pfam" id="PF06280">
    <property type="entry name" value="fn3_5"/>
    <property type="match status" value="1"/>
</dbReference>
<evidence type="ECO:0000256" key="5">
    <source>
        <dbReference type="ARBA" id="ARBA00022825"/>
    </source>
</evidence>
<evidence type="ECO:0000256" key="3">
    <source>
        <dbReference type="ARBA" id="ARBA00022729"/>
    </source>
</evidence>
<dbReference type="PANTHER" id="PTHR43806:SF66">
    <property type="entry name" value="SERIN ENDOPEPTIDASE"/>
    <property type="match status" value="1"/>
</dbReference>
<evidence type="ECO:0000313" key="12">
    <source>
        <dbReference type="EMBL" id="WAQ85206.1"/>
    </source>
</evidence>
<keyword evidence="2 6" id="KW-0645">Protease</keyword>
<evidence type="ECO:0000256" key="2">
    <source>
        <dbReference type="ARBA" id="ARBA00022670"/>
    </source>
</evidence>
<organism evidence="12 13">
    <name type="scientific">Puccinia triticina</name>
    <dbReference type="NCBI Taxonomy" id="208348"/>
    <lineage>
        <taxon>Eukaryota</taxon>
        <taxon>Fungi</taxon>
        <taxon>Dikarya</taxon>
        <taxon>Basidiomycota</taxon>
        <taxon>Pucciniomycotina</taxon>
        <taxon>Pucciniomycetes</taxon>
        <taxon>Pucciniales</taxon>
        <taxon>Pucciniaceae</taxon>
        <taxon>Puccinia</taxon>
    </lineage>
</organism>
<evidence type="ECO:0000256" key="9">
    <source>
        <dbReference type="SAM" id="SignalP"/>
    </source>
</evidence>
<dbReference type="PRINTS" id="PR00723">
    <property type="entry name" value="SUBTILISIN"/>
</dbReference>
<evidence type="ECO:0000313" key="13">
    <source>
        <dbReference type="Proteomes" id="UP001164743"/>
    </source>
</evidence>
<feature type="signal peptide" evidence="9">
    <location>
        <begin position="1"/>
        <end position="17"/>
    </location>
</feature>
<keyword evidence="13" id="KW-1185">Reference proteome</keyword>
<comment type="similarity">
    <text evidence="1 6 7">Belongs to the peptidase S8 family.</text>
</comment>
<proteinExistence type="inferred from homology"/>
<dbReference type="PROSITE" id="PS00136">
    <property type="entry name" value="SUBTILASE_ASP"/>
    <property type="match status" value="1"/>
</dbReference>
<evidence type="ECO:0000256" key="1">
    <source>
        <dbReference type="ARBA" id="ARBA00011073"/>
    </source>
</evidence>
<feature type="active site" description="Charge relay system" evidence="6">
    <location>
        <position position="206"/>
    </location>
</feature>
<dbReference type="SUPFAM" id="SSF52743">
    <property type="entry name" value="Subtilisin-like"/>
    <property type="match status" value="1"/>
</dbReference>
<dbReference type="EMBL" id="CP110425">
    <property type="protein sequence ID" value="WAQ85206.1"/>
    <property type="molecule type" value="Genomic_DNA"/>
</dbReference>
<feature type="domain" description="C5a peptidase/Subtilisin-like protease SBT2-like Fn3-like" evidence="11">
    <location>
        <begin position="604"/>
        <end position="699"/>
    </location>
</feature>
<dbReference type="Gene3D" id="2.60.40.10">
    <property type="entry name" value="Immunoglobulins"/>
    <property type="match status" value="1"/>
</dbReference>
<evidence type="ECO:0000256" key="8">
    <source>
        <dbReference type="SAM" id="MobiDB-lite"/>
    </source>
</evidence>
<dbReference type="Gene3D" id="3.40.50.200">
    <property type="entry name" value="Peptidase S8/S53 domain"/>
    <property type="match status" value="2"/>
</dbReference>